<feature type="transmembrane region" description="Helical" evidence="1">
    <location>
        <begin position="12"/>
        <end position="39"/>
    </location>
</feature>
<dbReference type="AlphaFoldDB" id="A0A2U3D828"/>
<keyword evidence="1" id="KW-0472">Membrane</keyword>
<accession>A0A2U3D828</accession>
<comment type="caution">
    <text evidence="2">The sequence shown here is derived from an EMBL/GenBank/DDBJ whole genome shotgun (WGS) entry which is preliminary data.</text>
</comment>
<name>A0A2U3D828_SULT2</name>
<keyword evidence="1" id="KW-1133">Transmembrane helix</keyword>
<evidence type="ECO:0000313" key="3">
    <source>
        <dbReference type="Proteomes" id="UP000245380"/>
    </source>
</evidence>
<feature type="transmembrane region" description="Helical" evidence="1">
    <location>
        <begin position="68"/>
        <end position="88"/>
    </location>
</feature>
<keyword evidence="3" id="KW-1185">Reference proteome</keyword>
<feature type="transmembrane region" description="Helical" evidence="1">
    <location>
        <begin position="95"/>
        <end position="116"/>
    </location>
</feature>
<feature type="transmembrane region" description="Helical" evidence="1">
    <location>
        <begin position="122"/>
        <end position="142"/>
    </location>
</feature>
<proteinExistence type="predicted"/>
<reference evidence="2 3" key="1">
    <citation type="submission" date="2016-11" db="EMBL/GenBank/DDBJ databases">
        <title>Comparative genomics of Acidibacillus ferroxidans species.</title>
        <authorList>
            <person name="Oliveira G."/>
            <person name="Nunes G."/>
            <person name="Oliveira R."/>
            <person name="Araujo F."/>
            <person name="Salim A."/>
            <person name="Scholte L."/>
            <person name="Morais D."/>
            <person name="Nancucheo I."/>
            <person name="Johnson D.B."/>
            <person name="Grail B."/>
            <person name="Bittencourt J."/>
            <person name="Valadares R."/>
        </authorList>
    </citation>
    <scope>NUCLEOTIDE SEQUENCE [LARGE SCALE GENOMIC DNA]</scope>
    <source>
        <strain evidence="2 3">Y002</strain>
    </source>
</reference>
<dbReference type="OrthoDB" id="4954380at2"/>
<protein>
    <submittedName>
        <fullName evidence="2">Uncharacterized protein</fullName>
    </submittedName>
</protein>
<evidence type="ECO:0000256" key="1">
    <source>
        <dbReference type="SAM" id="Phobius"/>
    </source>
</evidence>
<dbReference type="Proteomes" id="UP000245380">
    <property type="component" value="Unassembled WGS sequence"/>
</dbReference>
<evidence type="ECO:0000313" key="2">
    <source>
        <dbReference type="EMBL" id="PWI57430.1"/>
    </source>
</evidence>
<sequence length="147" mass="16513">MRSISKRLPDFSAVMAIGLLIQFIVGMVTNLFFSIPIIIPGTQSLSFWPKFWSVLNWSLSYSNPVLEGHSGLGVLLVPLSWFFVFVAHRAKSWRYIVLGWIAALSMLFAAWNGILFLMDGQIALHSLWMALGFVISLAMYGVGLRMK</sequence>
<organism evidence="2 3">
    <name type="scientific">Sulfoacidibacillus thermotolerans</name>
    <name type="common">Acidibacillus sulfuroxidans</name>
    <dbReference type="NCBI Taxonomy" id="1765684"/>
    <lineage>
        <taxon>Bacteria</taxon>
        <taxon>Bacillati</taxon>
        <taxon>Bacillota</taxon>
        <taxon>Bacilli</taxon>
        <taxon>Bacillales</taxon>
        <taxon>Alicyclobacillaceae</taxon>
        <taxon>Sulfoacidibacillus</taxon>
    </lineage>
</organism>
<dbReference type="RefSeq" id="WP_109430838.1">
    <property type="nucleotide sequence ID" value="NZ_MPDK01000013.1"/>
</dbReference>
<keyword evidence="1" id="KW-0812">Transmembrane</keyword>
<gene>
    <name evidence="2" type="ORF">BM613_08895</name>
</gene>
<dbReference type="EMBL" id="MPDK01000013">
    <property type="protein sequence ID" value="PWI57430.1"/>
    <property type="molecule type" value="Genomic_DNA"/>
</dbReference>